<name>A0A238KU52_9RHOB</name>
<organism evidence="4 5">
    <name type="scientific">Pelagimonas varians</name>
    <dbReference type="NCBI Taxonomy" id="696760"/>
    <lineage>
        <taxon>Bacteria</taxon>
        <taxon>Pseudomonadati</taxon>
        <taxon>Pseudomonadota</taxon>
        <taxon>Alphaproteobacteria</taxon>
        <taxon>Rhodobacterales</taxon>
        <taxon>Roseobacteraceae</taxon>
        <taxon>Pelagimonas</taxon>
    </lineage>
</organism>
<sequence length="695" mass="72242">MTNSMARLLQPKSIAVIGGGAWCLNVIEECKKIGFTGDIWPVHPKKPEVAGLPAYADVDTLPDAPDAAFVGVNRQLTVDIIRQLAARGAGGAVCFASGFQEAQAELKNGPALQQALLKAAGQMRILGPNCYGFVNALDGAALWPDQHGMLRVDSGVAILTQSSNIALNLTMQTRGVPIAYLGTVGNQAQTDLAELGMSVLDDPRVSCLGLHIEGIADVAGFEALARRADDLGKHIVALKIGASDQANAAAVSHTASLAGSNAGARALLARLGIAQVGSLAGMLEALKLLHCVGPLANGQIASMSCSGGEASLMADSVLGTGLTFPPLGTVQKSALRSALGAKVALANPLDYHTYIWGDQDALQSCFTAMMDQSDVSLGLVVLDFPRLDRCEAPQWDLVTSAIDETAKDTKRPMAVLASLPENMPEAVAKDLMARGVVPLCGVAEALEGIAAAAWLGQSAVSRTPVLRRKIVSGSEAVVLLTSQLDDRSGVLVEAQAKQTLAAFGLDVPKLQRVQTPQEAALAAVEVGFPVVLKGEGFAHKTEAGAVKLGLASVQSVEDAAEEMAAQGYLIEQMIDGAVVELLIGVVHDPAHGFVLTLGAGGVLTEILQDTVSMLLPVSEQDIGQALHRLRLAPLINGFRGAQAADVTAIAQAVIAVQDFVTAHADHVAEVEINPLLCCPDRAVAVDALIRLEERS</sequence>
<dbReference type="PROSITE" id="PS50975">
    <property type="entry name" value="ATP_GRASP"/>
    <property type="match status" value="1"/>
</dbReference>
<dbReference type="AlphaFoldDB" id="A0A238KU52"/>
<dbReference type="RefSeq" id="WP_097805740.1">
    <property type="nucleotide sequence ID" value="NZ_FXYH01000013.1"/>
</dbReference>
<dbReference type="InterPro" id="IPR016102">
    <property type="entry name" value="Succinyl-CoA_synth-like"/>
</dbReference>
<dbReference type="GO" id="GO:0006099">
    <property type="term" value="P:tricarboxylic acid cycle"/>
    <property type="evidence" value="ECO:0007669"/>
    <property type="project" value="UniProtKB-KW"/>
</dbReference>
<dbReference type="Proteomes" id="UP000220836">
    <property type="component" value="Unassembled WGS sequence"/>
</dbReference>
<dbReference type="Pfam" id="PF13607">
    <property type="entry name" value="Succ_CoA_lig"/>
    <property type="match status" value="1"/>
</dbReference>
<dbReference type="SUPFAM" id="SSF52210">
    <property type="entry name" value="Succinyl-CoA synthetase domains"/>
    <property type="match status" value="2"/>
</dbReference>
<dbReference type="InterPro" id="IPR032875">
    <property type="entry name" value="Succ_CoA_lig_flav_dom"/>
</dbReference>
<gene>
    <name evidence="4" type="ORF">PEV8663_03265</name>
</gene>
<dbReference type="InterPro" id="IPR003781">
    <property type="entry name" value="CoA-bd"/>
</dbReference>
<accession>A0A238KU52</accession>
<dbReference type="Gene3D" id="3.40.50.720">
    <property type="entry name" value="NAD(P)-binding Rossmann-like Domain"/>
    <property type="match status" value="1"/>
</dbReference>
<keyword evidence="2" id="KW-0067">ATP-binding</keyword>
<dbReference type="EMBL" id="FXYH01000013">
    <property type="protein sequence ID" value="SMX46394.1"/>
    <property type="molecule type" value="Genomic_DNA"/>
</dbReference>
<dbReference type="Gene3D" id="3.30.470.20">
    <property type="entry name" value="ATP-grasp fold, B domain"/>
    <property type="match status" value="1"/>
</dbReference>
<dbReference type="GO" id="GO:0046872">
    <property type="term" value="F:metal ion binding"/>
    <property type="evidence" value="ECO:0007669"/>
    <property type="project" value="InterPro"/>
</dbReference>
<dbReference type="Gene3D" id="3.40.50.261">
    <property type="entry name" value="Succinyl-CoA synthetase domains"/>
    <property type="match status" value="2"/>
</dbReference>
<dbReference type="PANTHER" id="PTHR42793">
    <property type="entry name" value="COA BINDING DOMAIN CONTAINING PROTEIN"/>
    <property type="match status" value="1"/>
</dbReference>
<dbReference type="InterPro" id="IPR013815">
    <property type="entry name" value="ATP_grasp_subdomain_1"/>
</dbReference>
<evidence type="ECO:0000259" key="3">
    <source>
        <dbReference type="PROSITE" id="PS50975"/>
    </source>
</evidence>
<keyword evidence="2" id="KW-0547">Nucleotide-binding</keyword>
<dbReference type="Gene3D" id="3.30.1490.20">
    <property type="entry name" value="ATP-grasp fold, A domain"/>
    <property type="match status" value="1"/>
</dbReference>
<dbReference type="InterPro" id="IPR036291">
    <property type="entry name" value="NAD(P)-bd_dom_sf"/>
</dbReference>
<proteinExistence type="predicted"/>
<dbReference type="SUPFAM" id="SSF56059">
    <property type="entry name" value="Glutathione synthetase ATP-binding domain-like"/>
    <property type="match status" value="1"/>
</dbReference>
<dbReference type="InterPro" id="IPR011761">
    <property type="entry name" value="ATP-grasp"/>
</dbReference>
<evidence type="ECO:0000313" key="5">
    <source>
        <dbReference type="Proteomes" id="UP000220836"/>
    </source>
</evidence>
<feature type="domain" description="ATP-grasp" evidence="3">
    <location>
        <begin position="497"/>
        <end position="533"/>
    </location>
</feature>
<dbReference type="GO" id="GO:0005524">
    <property type="term" value="F:ATP binding"/>
    <property type="evidence" value="ECO:0007669"/>
    <property type="project" value="UniProtKB-UniRule"/>
</dbReference>
<evidence type="ECO:0000256" key="2">
    <source>
        <dbReference type="PROSITE-ProRule" id="PRU00409"/>
    </source>
</evidence>
<evidence type="ECO:0000313" key="4">
    <source>
        <dbReference type="EMBL" id="SMX46394.1"/>
    </source>
</evidence>
<dbReference type="SUPFAM" id="SSF51735">
    <property type="entry name" value="NAD(P)-binding Rossmann-fold domains"/>
    <property type="match status" value="1"/>
</dbReference>
<dbReference type="OrthoDB" id="9807426at2"/>
<reference evidence="4 5" key="1">
    <citation type="submission" date="2017-05" db="EMBL/GenBank/DDBJ databases">
        <authorList>
            <person name="Song R."/>
            <person name="Chenine A.L."/>
            <person name="Ruprecht R.M."/>
        </authorList>
    </citation>
    <scope>NUCLEOTIDE SEQUENCE [LARGE SCALE GENOMIC DNA]</scope>
    <source>
        <strain evidence="4 5">CECT 8663</strain>
    </source>
</reference>
<protein>
    <recommendedName>
        <fullName evidence="3">ATP-grasp domain-containing protein</fullName>
    </recommendedName>
</protein>
<evidence type="ECO:0000256" key="1">
    <source>
        <dbReference type="ARBA" id="ARBA00022532"/>
    </source>
</evidence>
<dbReference type="PANTHER" id="PTHR42793:SF4">
    <property type="entry name" value="BLL6376 PROTEIN"/>
    <property type="match status" value="1"/>
</dbReference>
<dbReference type="Pfam" id="PF13380">
    <property type="entry name" value="CoA_binding_2"/>
    <property type="match status" value="1"/>
</dbReference>
<dbReference type="Pfam" id="PF13549">
    <property type="entry name" value="ATP-grasp_5"/>
    <property type="match status" value="1"/>
</dbReference>
<keyword evidence="5" id="KW-1185">Reference proteome</keyword>
<dbReference type="SMART" id="SM00881">
    <property type="entry name" value="CoA_binding"/>
    <property type="match status" value="1"/>
</dbReference>
<keyword evidence="1" id="KW-0816">Tricarboxylic acid cycle</keyword>